<organism evidence="1 2">
    <name type="scientific">Irpex rosettiformis</name>
    <dbReference type="NCBI Taxonomy" id="378272"/>
    <lineage>
        <taxon>Eukaryota</taxon>
        <taxon>Fungi</taxon>
        <taxon>Dikarya</taxon>
        <taxon>Basidiomycota</taxon>
        <taxon>Agaricomycotina</taxon>
        <taxon>Agaricomycetes</taxon>
        <taxon>Polyporales</taxon>
        <taxon>Irpicaceae</taxon>
        <taxon>Irpex</taxon>
    </lineage>
</organism>
<name>A0ACB8UH96_9APHY</name>
<proteinExistence type="predicted"/>
<evidence type="ECO:0000313" key="1">
    <source>
        <dbReference type="EMBL" id="KAI0093414.1"/>
    </source>
</evidence>
<comment type="caution">
    <text evidence="1">The sequence shown here is derived from an EMBL/GenBank/DDBJ whole genome shotgun (WGS) entry which is preliminary data.</text>
</comment>
<dbReference type="EMBL" id="MU274902">
    <property type="protein sequence ID" value="KAI0093414.1"/>
    <property type="molecule type" value="Genomic_DNA"/>
</dbReference>
<sequence>MEDESRTGTANFMAVEVDCRTYLYRWQDYILPNDQEDADSASPGSTIEDIAARILNKEDVAYTSASGEELIQQIAEQEQKQIFRYNATHDLESLWWIAVYFVINKEKRSRSLSGSTITRMDQFESNTLDGNNRNKAALQVTSS</sequence>
<dbReference type="Proteomes" id="UP001055072">
    <property type="component" value="Unassembled WGS sequence"/>
</dbReference>
<gene>
    <name evidence="1" type="ORF">BDY19DRAFT_923614</name>
</gene>
<evidence type="ECO:0000313" key="2">
    <source>
        <dbReference type="Proteomes" id="UP001055072"/>
    </source>
</evidence>
<protein>
    <submittedName>
        <fullName evidence="1">Uncharacterized protein</fullName>
    </submittedName>
</protein>
<accession>A0ACB8UH96</accession>
<reference evidence="1" key="1">
    <citation type="journal article" date="2021" name="Environ. Microbiol.">
        <title>Gene family expansions and transcriptome signatures uncover fungal adaptations to wood decay.</title>
        <authorList>
            <person name="Hage H."/>
            <person name="Miyauchi S."/>
            <person name="Viragh M."/>
            <person name="Drula E."/>
            <person name="Min B."/>
            <person name="Chaduli D."/>
            <person name="Navarro D."/>
            <person name="Favel A."/>
            <person name="Norest M."/>
            <person name="Lesage-Meessen L."/>
            <person name="Balint B."/>
            <person name="Merenyi Z."/>
            <person name="de Eugenio L."/>
            <person name="Morin E."/>
            <person name="Martinez A.T."/>
            <person name="Baldrian P."/>
            <person name="Stursova M."/>
            <person name="Martinez M.J."/>
            <person name="Novotny C."/>
            <person name="Magnuson J.K."/>
            <person name="Spatafora J.W."/>
            <person name="Maurice S."/>
            <person name="Pangilinan J."/>
            <person name="Andreopoulos W."/>
            <person name="LaButti K."/>
            <person name="Hundley H."/>
            <person name="Na H."/>
            <person name="Kuo A."/>
            <person name="Barry K."/>
            <person name="Lipzen A."/>
            <person name="Henrissat B."/>
            <person name="Riley R."/>
            <person name="Ahrendt S."/>
            <person name="Nagy L.G."/>
            <person name="Grigoriev I.V."/>
            <person name="Martin F."/>
            <person name="Rosso M.N."/>
        </authorList>
    </citation>
    <scope>NUCLEOTIDE SEQUENCE</scope>
    <source>
        <strain evidence="1">CBS 384.51</strain>
    </source>
</reference>
<keyword evidence="2" id="KW-1185">Reference proteome</keyword>